<protein>
    <submittedName>
        <fullName evidence="2">Glycosyltransferase family 2 protein</fullName>
    </submittedName>
</protein>
<dbReference type="Proteomes" id="UP000805085">
    <property type="component" value="Unassembled WGS sequence"/>
</dbReference>
<dbReference type="Gene3D" id="3.90.550.10">
    <property type="entry name" value="Spore Coat Polysaccharide Biosynthesis Protein SpsA, Chain A"/>
    <property type="match status" value="1"/>
</dbReference>
<keyword evidence="3" id="KW-1185">Reference proteome</keyword>
<reference evidence="2 3" key="1">
    <citation type="journal article" date="2015" name="Int. J. Syst. Evol. Microbiol.">
        <title>Winogradskyella litoriviva sp. nov., isolated from coastal seawater.</title>
        <authorList>
            <person name="Nedashkovskaya O.I."/>
            <person name="Kukhlevskiy A.D."/>
            <person name="Zhukova N.V."/>
            <person name="Kim S.J."/>
            <person name="Rhee S.K."/>
            <person name="Mikhailov V.V."/>
        </authorList>
    </citation>
    <scope>NUCLEOTIDE SEQUENCE [LARGE SCALE GENOMIC DNA]</scope>
    <source>
        <strain evidence="2 3">KMM6491</strain>
    </source>
</reference>
<dbReference type="SUPFAM" id="SSF53448">
    <property type="entry name" value="Nucleotide-diphospho-sugar transferases"/>
    <property type="match status" value="1"/>
</dbReference>
<gene>
    <name evidence="2" type="ORF">HNV10_08270</name>
</gene>
<proteinExistence type="predicted"/>
<dbReference type="PANTHER" id="PTHR22916">
    <property type="entry name" value="GLYCOSYLTRANSFERASE"/>
    <property type="match status" value="1"/>
</dbReference>
<evidence type="ECO:0000313" key="2">
    <source>
        <dbReference type="EMBL" id="NRD23233.1"/>
    </source>
</evidence>
<sequence>MRNLVTVIIPVYNRQSYIIECLESVLQQTYRPIEVIVVDDGSTDNSISLINEFIVKNNIPGVFEIKLLIQENSGAPRARNYGYEQSKGKYIQWLDSDDLLLSNKIASQIKVFSEEIDVVYSRAQFFNEVPTNLLDKYWGRIPEGNSSDYFEFPWQTMCALYKKVALQKFGVWKEDLSLSDDWELALRYKIKANVKFLNDVSSLYRDHNGDRVGNNWSIEKVNSLSSILINTYTLSDENNLIDSYLIKRYQNRLTFCVIQYGALNGKKERKQLISLVNSKNLGSPIIKVLSFFSGLYVNRILLKAYSLLK</sequence>
<dbReference type="InterPro" id="IPR029044">
    <property type="entry name" value="Nucleotide-diphossugar_trans"/>
</dbReference>
<feature type="domain" description="Glycosyltransferase 2-like" evidence="1">
    <location>
        <begin position="6"/>
        <end position="132"/>
    </location>
</feature>
<dbReference type="EMBL" id="JABRWQ010000003">
    <property type="protein sequence ID" value="NRD23233.1"/>
    <property type="molecule type" value="Genomic_DNA"/>
</dbReference>
<name>A0ABX2E412_9FLAO</name>
<dbReference type="Pfam" id="PF00535">
    <property type="entry name" value="Glycos_transf_2"/>
    <property type="match status" value="1"/>
</dbReference>
<evidence type="ECO:0000259" key="1">
    <source>
        <dbReference type="Pfam" id="PF00535"/>
    </source>
</evidence>
<accession>A0ABX2E412</accession>
<organism evidence="2 3">
    <name type="scientific">Winogradskyella litoriviva</name>
    <dbReference type="NCBI Taxonomy" id="1220182"/>
    <lineage>
        <taxon>Bacteria</taxon>
        <taxon>Pseudomonadati</taxon>
        <taxon>Bacteroidota</taxon>
        <taxon>Flavobacteriia</taxon>
        <taxon>Flavobacteriales</taxon>
        <taxon>Flavobacteriaceae</taxon>
        <taxon>Winogradskyella</taxon>
    </lineage>
</organism>
<comment type="caution">
    <text evidence="2">The sequence shown here is derived from an EMBL/GenBank/DDBJ whole genome shotgun (WGS) entry which is preliminary data.</text>
</comment>
<dbReference type="CDD" id="cd00761">
    <property type="entry name" value="Glyco_tranf_GTA_type"/>
    <property type="match status" value="1"/>
</dbReference>
<dbReference type="RefSeq" id="WP_173300865.1">
    <property type="nucleotide sequence ID" value="NZ_JABRWQ010000003.1"/>
</dbReference>
<dbReference type="InterPro" id="IPR001173">
    <property type="entry name" value="Glyco_trans_2-like"/>
</dbReference>
<evidence type="ECO:0000313" key="3">
    <source>
        <dbReference type="Proteomes" id="UP000805085"/>
    </source>
</evidence>
<dbReference type="PANTHER" id="PTHR22916:SF3">
    <property type="entry name" value="UDP-GLCNAC:BETAGAL BETA-1,3-N-ACETYLGLUCOSAMINYLTRANSFERASE-LIKE PROTEIN 1"/>
    <property type="match status" value="1"/>
</dbReference>